<organism evidence="6 7">
    <name type="scientific">Spizellomyces punctatus (strain DAOM BR117)</name>
    <dbReference type="NCBI Taxonomy" id="645134"/>
    <lineage>
        <taxon>Eukaryota</taxon>
        <taxon>Fungi</taxon>
        <taxon>Fungi incertae sedis</taxon>
        <taxon>Chytridiomycota</taxon>
        <taxon>Chytridiomycota incertae sedis</taxon>
        <taxon>Chytridiomycetes</taxon>
        <taxon>Spizellomycetales</taxon>
        <taxon>Spizellomycetaceae</taxon>
        <taxon>Spizellomyces</taxon>
    </lineage>
</organism>
<keyword evidence="5" id="KW-0479">Metal-binding</keyword>
<dbReference type="InterPro" id="IPR004372">
    <property type="entry name" value="Ac/propionate_kinase"/>
</dbReference>
<feature type="binding site" evidence="5">
    <location>
        <position position="100"/>
    </location>
    <ligand>
        <name>substrate</name>
    </ligand>
</feature>
<dbReference type="GO" id="GO:0005524">
    <property type="term" value="F:ATP binding"/>
    <property type="evidence" value="ECO:0007669"/>
    <property type="project" value="UniProtKB-KW"/>
</dbReference>
<dbReference type="SUPFAM" id="SSF53067">
    <property type="entry name" value="Actin-like ATPase domain"/>
    <property type="match status" value="2"/>
</dbReference>
<dbReference type="PIRSF" id="PIRSF000722">
    <property type="entry name" value="Acetate_prop_kin"/>
    <property type="match status" value="1"/>
</dbReference>
<comment type="cofactor">
    <cofactor evidence="5">
        <name>Mg(2+)</name>
        <dbReference type="ChEBI" id="CHEBI:18420"/>
    </cofactor>
</comment>
<dbReference type="STRING" id="645134.A0A0L0HQX9"/>
<dbReference type="HAMAP" id="MF_00020">
    <property type="entry name" value="Acetate_kinase"/>
    <property type="match status" value="1"/>
</dbReference>
<dbReference type="PROSITE" id="PS01075">
    <property type="entry name" value="ACETATE_KINASE_1"/>
    <property type="match status" value="1"/>
</dbReference>
<dbReference type="GeneID" id="27684921"/>
<evidence type="ECO:0000256" key="5">
    <source>
        <dbReference type="HAMAP-Rule" id="MF_03131"/>
    </source>
</evidence>
<name>A0A0L0HQX9_SPIPD</name>
<feature type="site" description="Transition state stabilizer" evidence="5">
    <location>
        <position position="189"/>
    </location>
</feature>
<keyword evidence="2 5" id="KW-0547">Nucleotide-binding</keyword>
<evidence type="ECO:0000256" key="4">
    <source>
        <dbReference type="ARBA" id="ARBA00022840"/>
    </source>
</evidence>
<feature type="binding site" evidence="5">
    <location>
        <begin position="353"/>
        <end position="357"/>
    </location>
    <ligand>
        <name>ATP</name>
        <dbReference type="ChEBI" id="CHEBI:30616"/>
    </ligand>
</feature>
<feature type="binding site" evidence="5">
    <location>
        <begin position="301"/>
        <end position="303"/>
    </location>
    <ligand>
        <name>ATP</name>
        <dbReference type="ChEBI" id="CHEBI:30616"/>
    </ligand>
</feature>
<evidence type="ECO:0000256" key="2">
    <source>
        <dbReference type="ARBA" id="ARBA00022741"/>
    </source>
</evidence>
<dbReference type="PANTHER" id="PTHR21060:SF15">
    <property type="entry name" value="ACETATE KINASE-RELATED"/>
    <property type="match status" value="1"/>
</dbReference>
<dbReference type="InParanoid" id="A0A0L0HQX9"/>
<dbReference type="GO" id="GO:0006085">
    <property type="term" value="P:acetyl-CoA biosynthetic process"/>
    <property type="evidence" value="ECO:0007669"/>
    <property type="project" value="UniProtKB-UniRule"/>
</dbReference>
<keyword evidence="3 5" id="KW-0418">Kinase</keyword>
<dbReference type="PROSITE" id="PS01076">
    <property type="entry name" value="ACETATE_KINASE_2"/>
    <property type="match status" value="1"/>
</dbReference>
<dbReference type="InterPro" id="IPR000890">
    <property type="entry name" value="Aliphatic_acid_kin_short-chain"/>
</dbReference>
<dbReference type="eggNOG" id="ENOG502QSJJ">
    <property type="taxonomic scope" value="Eukaryota"/>
</dbReference>
<accession>A0A0L0HQX9</accession>
<evidence type="ECO:0000256" key="1">
    <source>
        <dbReference type="ARBA" id="ARBA00022679"/>
    </source>
</evidence>
<dbReference type="GO" id="GO:0006083">
    <property type="term" value="P:acetate metabolic process"/>
    <property type="evidence" value="ECO:0007669"/>
    <property type="project" value="TreeGrafter"/>
</dbReference>
<dbReference type="NCBIfam" id="TIGR00016">
    <property type="entry name" value="ackA"/>
    <property type="match status" value="1"/>
</dbReference>
<evidence type="ECO:0000256" key="3">
    <source>
        <dbReference type="ARBA" id="ARBA00022777"/>
    </source>
</evidence>
<comment type="pathway">
    <text evidence="5">Metabolic intermediate biosynthesis; acetyl-CoA biosynthesis; acetyl-CoA from acetate: step 1/2.</text>
</comment>
<dbReference type="InterPro" id="IPR043129">
    <property type="entry name" value="ATPase_NBD"/>
</dbReference>
<feature type="active site" description="Proton donor/acceptor" evidence="5">
    <location>
        <position position="157"/>
    </location>
</feature>
<protein>
    <recommendedName>
        <fullName evidence="5">Probable acetate kinase</fullName>
        <ecNumber evidence="5">2.7.2.1</ecNumber>
    </recommendedName>
    <alternativeName>
        <fullName evidence="5">Acetokinase</fullName>
    </alternativeName>
</protein>
<dbReference type="Gene3D" id="3.30.420.40">
    <property type="match status" value="2"/>
</dbReference>
<feature type="site" description="Transition state stabilizer" evidence="5">
    <location>
        <position position="246"/>
    </location>
</feature>
<dbReference type="OMA" id="HKYVSQR"/>
<dbReference type="EMBL" id="KQ257451">
    <property type="protein sequence ID" value="KND03786.1"/>
    <property type="molecule type" value="Genomic_DNA"/>
</dbReference>
<dbReference type="PANTHER" id="PTHR21060">
    <property type="entry name" value="ACETATE KINASE"/>
    <property type="match status" value="1"/>
</dbReference>
<proteinExistence type="inferred from homology"/>
<feature type="binding site" evidence="5">
    <location>
        <position position="8"/>
    </location>
    <ligand>
        <name>Mg(2+)</name>
        <dbReference type="ChEBI" id="CHEBI:18420"/>
    </ligand>
</feature>
<feature type="binding site" evidence="5">
    <location>
        <position position="410"/>
    </location>
    <ligand>
        <name>Mg(2+)</name>
        <dbReference type="ChEBI" id="CHEBI:18420"/>
    </ligand>
</feature>
<dbReference type="OrthoDB" id="67445at2759"/>
<gene>
    <name evidence="6" type="ORF">SPPG_01242</name>
</gene>
<dbReference type="PRINTS" id="PR00471">
    <property type="entry name" value="ACETATEKNASE"/>
</dbReference>
<keyword evidence="1 5" id="KW-0808">Transferase</keyword>
<feature type="binding site" evidence="5">
    <location>
        <position position="15"/>
    </location>
    <ligand>
        <name>ATP</name>
        <dbReference type="ChEBI" id="CHEBI:30616"/>
    </ligand>
</feature>
<comment type="catalytic activity">
    <reaction evidence="5">
        <text>acetate + ATP = acetyl phosphate + ADP</text>
        <dbReference type="Rhea" id="RHEA:11352"/>
        <dbReference type="ChEBI" id="CHEBI:22191"/>
        <dbReference type="ChEBI" id="CHEBI:30089"/>
        <dbReference type="ChEBI" id="CHEBI:30616"/>
        <dbReference type="ChEBI" id="CHEBI:456216"/>
        <dbReference type="EC" id="2.7.2.1"/>
    </reaction>
</comment>
<dbReference type="GO" id="GO:0008776">
    <property type="term" value="F:acetate kinase activity"/>
    <property type="evidence" value="ECO:0007669"/>
    <property type="project" value="UniProtKB-UniRule"/>
</dbReference>
<dbReference type="UniPathway" id="UPA00340">
    <property type="reaction ID" value="UER00458"/>
</dbReference>
<evidence type="ECO:0000313" key="7">
    <source>
        <dbReference type="Proteomes" id="UP000053201"/>
    </source>
</evidence>
<dbReference type="AlphaFoldDB" id="A0A0L0HQX9"/>
<dbReference type="Proteomes" id="UP000053201">
    <property type="component" value="Unassembled WGS sequence"/>
</dbReference>
<keyword evidence="7" id="KW-1185">Reference proteome</keyword>
<reference evidence="6 7" key="1">
    <citation type="submission" date="2009-08" db="EMBL/GenBank/DDBJ databases">
        <title>The Genome Sequence of Spizellomyces punctatus strain DAOM BR117.</title>
        <authorList>
            <consortium name="The Broad Institute Genome Sequencing Platform"/>
            <person name="Russ C."/>
            <person name="Cuomo C."/>
            <person name="Shea T."/>
            <person name="Young S.K."/>
            <person name="Zeng Q."/>
            <person name="Koehrsen M."/>
            <person name="Haas B."/>
            <person name="Borodovsky M."/>
            <person name="Guigo R."/>
            <person name="Alvarado L."/>
            <person name="Berlin A."/>
            <person name="Bochicchio J."/>
            <person name="Borenstein D."/>
            <person name="Chapman S."/>
            <person name="Chen Z."/>
            <person name="Engels R."/>
            <person name="Freedman E."/>
            <person name="Gellesch M."/>
            <person name="Goldberg J."/>
            <person name="Griggs A."/>
            <person name="Gujja S."/>
            <person name="Heiman D."/>
            <person name="Hepburn T."/>
            <person name="Howarth C."/>
            <person name="Jen D."/>
            <person name="Larson L."/>
            <person name="Lewis B."/>
            <person name="Mehta T."/>
            <person name="Park D."/>
            <person name="Pearson M."/>
            <person name="Roberts A."/>
            <person name="Saif S."/>
            <person name="Shenoy N."/>
            <person name="Sisk P."/>
            <person name="Stolte C."/>
            <person name="Sykes S."/>
            <person name="Thomson T."/>
            <person name="Walk T."/>
            <person name="White J."/>
            <person name="Yandava C."/>
            <person name="Burger G."/>
            <person name="Gray M.W."/>
            <person name="Holland P.W.H."/>
            <person name="King N."/>
            <person name="Lang F.B.F."/>
            <person name="Roger A.J."/>
            <person name="Ruiz-Trillo I."/>
            <person name="Lander E."/>
            <person name="Nusbaum C."/>
        </authorList>
    </citation>
    <scope>NUCLEOTIDE SEQUENCE [LARGE SCALE GENOMIC DNA]</scope>
    <source>
        <strain evidence="6 7">DAOM BR117</strain>
    </source>
</reference>
<dbReference type="VEuPathDB" id="FungiDB:SPPG_01242"/>
<sequence>MPRILVVNAGSSTIKFRLYNLTSASNLTILVKGAASSLGAPNSPIQIQILKDNDAKTTSRTLTDEATDGTDHESVFRKMIQVLQDNDEKLLTDVLAVGHRIVHGGQDFTQPTLITASSISTLDSLSALAPLHNHPSVVLIKTTLKLFPDSKQVGVFDTSFHSTLEEKVWRYPLPFDACNESGLRKYGFHGTSHNYVSHLVLGRHPGINLISLHLGNGCSACAIKNGVSVDTSMGYTPLEGLMMGTRSGDIDPSAPFHISQPGFSLDKVPAIKSAPAGPKISKVEDVLNHESGLRGVCGENDIRKIIDLMRNGEGEKKRRAELAFDMFCYRIQKYIGAYHIALNPAHGIIFTGGIGENSSLVRAKVCQNLTCISVHLDESKNEKCSLNDNKVVEISKEESPVKVFVVATDEEGEIARISLGFVEKEKGKEE</sequence>
<comment type="similarity">
    <text evidence="5">Belongs to the acetokinase family.</text>
</comment>
<feature type="binding site" evidence="5">
    <location>
        <begin position="213"/>
        <end position="217"/>
    </location>
    <ligand>
        <name>ATP</name>
        <dbReference type="ChEBI" id="CHEBI:30616"/>
    </ligand>
</feature>
<keyword evidence="5" id="KW-0460">Magnesium</keyword>
<evidence type="ECO:0000313" key="6">
    <source>
        <dbReference type="EMBL" id="KND03786.1"/>
    </source>
</evidence>
<dbReference type="RefSeq" id="XP_016611825.1">
    <property type="nucleotide sequence ID" value="XM_016749570.1"/>
</dbReference>
<dbReference type="InterPro" id="IPR023865">
    <property type="entry name" value="Aliphatic_acid_kinase_CS"/>
</dbReference>
<dbReference type="Pfam" id="PF00871">
    <property type="entry name" value="Acetate_kinase"/>
    <property type="match status" value="1"/>
</dbReference>
<dbReference type="GO" id="GO:0000287">
    <property type="term" value="F:magnesium ion binding"/>
    <property type="evidence" value="ECO:0007669"/>
    <property type="project" value="UniProtKB-UniRule"/>
</dbReference>
<dbReference type="EC" id="2.7.2.1" evidence="5"/>
<keyword evidence="4 5" id="KW-0067">ATP-binding</keyword>